<dbReference type="OrthoDB" id="2454247at2"/>
<dbReference type="RefSeq" id="WP_071312347.1">
    <property type="nucleotide sequence ID" value="NZ_MLQQ01000002.1"/>
</dbReference>
<organism evidence="1 2">
    <name type="scientific">Anaerobacillus arseniciselenatis</name>
    <dbReference type="NCBI Taxonomy" id="85682"/>
    <lineage>
        <taxon>Bacteria</taxon>
        <taxon>Bacillati</taxon>
        <taxon>Bacillota</taxon>
        <taxon>Bacilli</taxon>
        <taxon>Bacillales</taxon>
        <taxon>Bacillaceae</taxon>
        <taxon>Anaerobacillus</taxon>
    </lineage>
</organism>
<protein>
    <recommendedName>
        <fullName evidence="3">DUF2922 domain-containing protein</fullName>
    </recommendedName>
</protein>
<dbReference type="AlphaFoldDB" id="A0A1S2LSX9"/>
<dbReference type="EMBL" id="MLQQ01000002">
    <property type="protein sequence ID" value="OIJ15243.1"/>
    <property type="molecule type" value="Genomic_DNA"/>
</dbReference>
<dbReference type="InterPro" id="IPR021321">
    <property type="entry name" value="DUF2922"/>
</dbReference>
<reference evidence="1 2" key="1">
    <citation type="submission" date="2016-10" db="EMBL/GenBank/DDBJ databases">
        <title>Draft genome sequences of four alkaliphilic bacteria belonging to the Anaerobacillus genus.</title>
        <authorList>
            <person name="Bassil N.M."/>
            <person name="Lloyd J.R."/>
        </authorList>
    </citation>
    <scope>NUCLEOTIDE SEQUENCE [LARGE SCALE GENOMIC DNA]</scope>
    <source>
        <strain evidence="1 2">DSM 15340</strain>
    </source>
</reference>
<gene>
    <name evidence="1" type="ORF">BKP35_05180</name>
</gene>
<evidence type="ECO:0000313" key="2">
    <source>
        <dbReference type="Proteomes" id="UP000180098"/>
    </source>
</evidence>
<sequence>MSKRIELIFKNEAGRNVTVSVANPTEPVDPELVSQVMADVIAQDAFITTGGKLVAKHSARIVERNVENIEIPVSE</sequence>
<accession>A0A1S2LSX9</accession>
<keyword evidence="2" id="KW-1185">Reference proteome</keyword>
<evidence type="ECO:0000313" key="1">
    <source>
        <dbReference type="EMBL" id="OIJ15243.1"/>
    </source>
</evidence>
<comment type="caution">
    <text evidence="1">The sequence shown here is derived from an EMBL/GenBank/DDBJ whole genome shotgun (WGS) entry which is preliminary data.</text>
</comment>
<dbReference type="Pfam" id="PF11148">
    <property type="entry name" value="DUF2922"/>
    <property type="match status" value="1"/>
</dbReference>
<evidence type="ECO:0008006" key="3">
    <source>
        <dbReference type="Google" id="ProtNLM"/>
    </source>
</evidence>
<name>A0A1S2LSX9_9BACI</name>
<proteinExistence type="predicted"/>
<dbReference type="Proteomes" id="UP000180098">
    <property type="component" value="Unassembled WGS sequence"/>
</dbReference>